<dbReference type="InterPro" id="IPR040911">
    <property type="entry name" value="Exostosin_GT47"/>
</dbReference>
<keyword evidence="5" id="KW-0333">Golgi apparatus</keyword>
<dbReference type="PANTHER" id="PTHR11062:SF255">
    <property type="entry name" value="XYLOGLUCAN GALACTOSYLTRANSFERASE GT17-RELATED"/>
    <property type="match status" value="1"/>
</dbReference>
<keyword evidence="10" id="KW-1185">Reference proteome</keyword>
<feature type="region of interest" description="Disordered" evidence="6">
    <location>
        <begin position="557"/>
        <end position="583"/>
    </location>
</feature>
<keyword evidence="3" id="KW-0808">Transferase</keyword>
<organism evidence="9 10">
    <name type="scientific">Zingiber officinale</name>
    <name type="common">Ginger</name>
    <name type="synonym">Amomum zingiber</name>
    <dbReference type="NCBI Taxonomy" id="94328"/>
    <lineage>
        <taxon>Eukaryota</taxon>
        <taxon>Viridiplantae</taxon>
        <taxon>Streptophyta</taxon>
        <taxon>Embryophyta</taxon>
        <taxon>Tracheophyta</taxon>
        <taxon>Spermatophyta</taxon>
        <taxon>Magnoliopsida</taxon>
        <taxon>Liliopsida</taxon>
        <taxon>Zingiberales</taxon>
        <taxon>Zingiberaceae</taxon>
        <taxon>Zingiber</taxon>
    </lineage>
</organism>
<dbReference type="AlphaFoldDB" id="A0A8J5F2Y6"/>
<dbReference type="EMBL" id="JACMSC010000016">
    <property type="protein sequence ID" value="KAG6480625.1"/>
    <property type="molecule type" value="Genomic_DNA"/>
</dbReference>
<feature type="region of interest" description="Disordered" evidence="6">
    <location>
        <begin position="649"/>
        <end position="696"/>
    </location>
</feature>
<feature type="compositionally biased region" description="Low complexity" evidence="6">
    <location>
        <begin position="559"/>
        <end position="573"/>
    </location>
</feature>
<evidence type="ECO:0000256" key="3">
    <source>
        <dbReference type="ARBA" id="ARBA00022676"/>
    </source>
</evidence>
<feature type="domain" description="Exostosin GT47" evidence="8">
    <location>
        <begin position="83"/>
        <end position="389"/>
    </location>
</feature>
<sequence length="741" mass="82101">MASKDKESKPSFTSFASSYKEMMKRPSFLLGFRLVVCVALCYLLWLRFLFYTFPPASTAVSFRTAKLSRPLAATCDPAIAPFYIHRLHPRFNSALVQHGLSCVTCCDVCPHVGHRGLGRPLLRLPADADLDPGLTSWYATHPLAAEVIFHARAERHPCRTADPAAAELFYVPFFAGLHAATNSRQQNHTRRDALAVDLADHLASLPAFGRSGGRDHFLVVGRTSWDFMRDPDLLPEVANVTVLTVERHPGEGRHQFGIPYPSYFHPRTAEDVADWQAELRRFARTRSHLFAFVGGLRPGSDKAAVRAKVMAQCWKSKRCLPVDCNPTRRRCEDPDRVLDVMRRADFCLQPPGESLTRRSTFDAMLAGCIPVFFSEHSAYAQYEWYMPARPEDWSVQLKPTQWDHIEDELARIRKTVVEKMRETVIELIPNVTYAHPDSSATQLGFQDVVDTALIELTKRVRSNRESLNILNQISRDFSKRNKTITLMDDSLNSGGQLNVGRVCGSKVNGFEDLSLEYLKQEQQLCGLRGFFGESPFTAKGGFFVILSAASHQGEALSFSSSPLAPTKPSALPSSSPPPSITPAFSFQRRRHEEGIGGLARFVVAAAAVGLLLSLSSCRQSRPWHERPPRGRHLVSSSFVSSHLSEQEHCSSSCRKSPPARASSGSPRHHPTVGSASGHSHLWQPTPPASSAVTSGSSCRSHRHLRAAIITHGTVAPRLGSAIEPRLFRPSSCWVLLCASLL</sequence>
<comment type="subcellular location">
    <subcellularLocation>
        <location evidence="1">Golgi apparatus membrane</location>
        <topology evidence="1">Single-pass type II membrane protein</topology>
    </subcellularLocation>
</comment>
<evidence type="ECO:0000313" key="10">
    <source>
        <dbReference type="Proteomes" id="UP000734854"/>
    </source>
</evidence>
<evidence type="ECO:0000313" key="9">
    <source>
        <dbReference type="EMBL" id="KAG6480625.1"/>
    </source>
</evidence>
<keyword evidence="7" id="KW-0812">Transmembrane</keyword>
<dbReference type="GO" id="GO:0016757">
    <property type="term" value="F:glycosyltransferase activity"/>
    <property type="evidence" value="ECO:0007669"/>
    <property type="project" value="UniProtKB-KW"/>
</dbReference>
<dbReference type="InterPro" id="IPR004263">
    <property type="entry name" value="Exostosin"/>
</dbReference>
<evidence type="ECO:0000256" key="4">
    <source>
        <dbReference type="ARBA" id="ARBA00022968"/>
    </source>
</evidence>
<dbReference type="Pfam" id="PF03016">
    <property type="entry name" value="Exostosin_GT47"/>
    <property type="match status" value="1"/>
</dbReference>
<feature type="transmembrane region" description="Helical" evidence="7">
    <location>
        <begin position="30"/>
        <end position="53"/>
    </location>
</feature>
<evidence type="ECO:0000256" key="5">
    <source>
        <dbReference type="ARBA" id="ARBA00023034"/>
    </source>
</evidence>
<comment type="caution">
    <text evidence="9">The sequence shown here is derived from an EMBL/GenBank/DDBJ whole genome shotgun (WGS) entry which is preliminary data.</text>
</comment>
<feature type="compositionally biased region" description="Low complexity" evidence="6">
    <location>
        <begin position="656"/>
        <end position="665"/>
    </location>
</feature>
<gene>
    <name evidence="9" type="ORF">ZIOFF_057210</name>
</gene>
<keyword evidence="7" id="KW-0472">Membrane</keyword>
<proteinExistence type="inferred from homology"/>
<accession>A0A8J5F2Y6</accession>
<keyword evidence="4" id="KW-0735">Signal-anchor</keyword>
<keyword evidence="3" id="KW-0328">Glycosyltransferase</keyword>
<comment type="similarity">
    <text evidence="2">Belongs to the glycosyltransferase 47 family.</text>
</comment>
<dbReference type="GO" id="GO:0000139">
    <property type="term" value="C:Golgi membrane"/>
    <property type="evidence" value="ECO:0007669"/>
    <property type="project" value="UniProtKB-SubCell"/>
</dbReference>
<reference evidence="9 10" key="1">
    <citation type="submission" date="2020-08" db="EMBL/GenBank/DDBJ databases">
        <title>Plant Genome Project.</title>
        <authorList>
            <person name="Zhang R.-G."/>
        </authorList>
    </citation>
    <scope>NUCLEOTIDE SEQUENCE [LARGE SCALE GENOMIC DNA]</scope>
    <source>
        <tissue evidence="9">Rhizome</tissue>
    </source>
</reference>
<evidence type="ECO:0000256" key="1">
    <source>
        <dbReference type="ARBA" id="ARBA00004323"/>
    </source>
</evidence>
<dbReference type="PANTHER" id="PTHR11062">
    <property type="entry name" value="EXOSTOSIN HEPARAN SULFATE GLYCOSYLTRANSFERASE -RELATED"/>
    <property type="match status" value="1"/>
</dbReference>
<evidence type="ECO:0000256" key="7">
    <source>
        <dbReference type="SAM" id="Phobius"/>
    </source>
</evidence>
<keyword evidence="7" id="KW-1133">Transmembrane helix</keyword>
<evidence type="ECO:0000256" key="6">
    <source>
        <dbReference type="SAM" id="MobiDB-lite"/>
    </source>
</evidence>
<evidence type="ECO:0000256" key="2">
    <source>
        <dbReference type="ARBA" id="ARBA00010271"/>
    </source>
</evidence>
<evidence type="ECO:0000259" key="8">
    <source>
        <dbReference type="Pfam" id="PF03016"/>
    </source>
</evidence>
<name>A0A8J5F2Y6_ZINOF</name>
<dbReference type="Proteomes" id="UP000734854">
    <property type="component" value="Unassembled WGS sequence"/>
</dbReference>
<protein>
    <recommendedName>
        <fullName evidence="8">Exostosin GT47 domain-containing protein</fullName>
    </recommendedName>
</protein>